<dbReference type="PROSITE" id="PS50039">
    <property type="entry name" value="FORK_HEAD_3"/>
    <property type="match status" value="1"/>
</dbReference>
<dbReference type="SMART" id="SM00339">
    <property type="entry name" value="FH"/>
    <property type="match status" value="1"/>
</dbReference>
<feature type="DNA-binding region" description="Fork-head" evidence="5">
    <location>
        <begin position="18"/>
        <end position="96"/>
    </location>
</feature>
<dbReference type="SUPFAM" id="SSF46785">
    <property type="entry name" value="Winged helix' DNA-binding domain"/>
    <property type="match status" value="1"/>
</dbReference>
<evidence type="ECO:0000256" key="1">
    <source>
        <dbReference type="ARBA" id="ARBA00023015"/>
    </source>
</evidence>
<keyword evidence="8" id="KW-1185">Reference proteome</keyword>
<proteinExistence type="predicted"/>
<dbReference type="InterPro" id="IPR036390">
    <property type="entry name" value="WH_DNA-bd_sf"/>
</dbReference>
<dbReference type="CDD" id="cd00059">
    <property type="entry name" value="FH_FOX"/>
    <property type="match status" value="1"/>
</dbReference>
<dbReference type="Pfam" id="PF00250">
    <property type="entry name" value="Forkhead"/>
    <property type="match status" value="1"/>
</dbReference>
<evidence type="ECO:0000256" key="4">
    <source>
        <dbReference type="ARBA" id="ARBA00023242"/>
    </source>
</evidence>
<evidence type="ECO:0000256" key="5">
    <source>
        <dbReference type="PROSITE-ProRule" id="PRU00089"/>
    </source>
</evidence>
<keyword evidence="2 5" id="KW-0238">DNA-binding</keyword>
<keyword evidence="4 5" id="KW-0539">Nucleus</keyword>
<dbReference type="InterPro" id="IPR036388">
    <property type="entry name" value="WH-like_DNA-bd_sf"/>
</dbReference>
<dbReference type="GO" id="GO:0005634">
    <property type="term" value="C:nucleus"/>
    <property type="evidence" value="ECO:0007669"/>
    <property type="project" value="UniProtKB-SubCell"/>
</dbReference>
<protein>
    <submittedName>
        <fullName evidence="7">Winged helix DNA-binding domain-containing protein</fullName>
    </submittedName>
</protein>
<dbReference type="InterPro" id="IPR001766">
    <property type="entry name" value="Fork_head_dom"/>
</dbReference>
<dbReference type="PROSITE" id="PS00658">
    <property type="entry name" value="FORK_HEAD_2"/>
    <property type="match status" value="1"/>
</dbReference>
<organism evidence="7 8">
    <name type="scientific">Exidia glandulosa HHB12029</name>
    <dbReference type="NCBI Taxonomy" id="1314781"/>
    <lineage>
        <taxon>Eukaryota</taxon>
        <taxon>Fungi</taxon>
        <taxon>Dikarya</taxon>
        <taxon>Basidiomycota</taxon>
        <taxon>Agaricomycotina</taxon>
        <taxon>Agaricomycetes</taxon>
        <taxon>Auriculariales</taxon>
        <taxon>Exidiaceae</taxon>
        <taxon>Exidia</taxon>
    </lineage>
</organism>
<dbReference type="GO" id="GO:0000981">
    <property type="term" value="F:DNA-binding transcription factor activity, RNA polymerase II-specific"/>
    <property type="evidence" value="ECO:0007669"/>
    <property type="project" value="TreeGrafter"/>
</dbReference>
<dbReference type="FunFam" id="1.10.10.10:FF:000135">
    <property type="entry name" value="forkhead box protein G1"/>
    <property type="match status" value="1"/>
</dbReference>
<evidence type="ECO:0000256" key="2">
    <source>
        <dbReference type="ARBA" id="ARBA00023125"/>
    </source>
</evidence>
<dbReference type="OrthoDB" id="5954824at2759"/>
<feature type="domain" description="Fork-head" evidence="6">
    <location>
        <begin position="18"/>
        <end position="96"/>
    </location>
</feature>
<feature type="non-terminal residue" evidence="7">
    <location>
        <position position="96"/>
    </location>
</feature>
<comment type="subcellular location">
    <subcellularLocation>
        <location evidence="5">Nucleus</location>
    </subcellularLocation>
</comment>
<reference evidence="7 8" key="1">
    <citation type="journal article" date="2016" name="Mol. Biol. Evol.">
        <title>Comparative Genomics of Early-Diverging Mushroom-Forming Fungi Provides Insights into the Origins of Lignocellulose Decay Capabilities.</title>
        <authorList>
            <person name="Nagy L.G."/>
            <person name="Riley R."/>
            <person name="Tritt A."/>
            <person name="Adam C."/>
            <person name="Daum C."/>
            <person name="Floudas D."/>
            <person name="Sun H."/>
            <person name="Yadav J.S."/>
            <person name="Pangilinan J."/>
            <person name="Larsson K.H."/>
            <person name="Matsuura K."/>
            <person name="Barry K."/>
            <person name="Labutti K."/>
            <person name="Kuo R."/>
            <person name="Ohm R.A."/>
            <person name="Bhattacharya S.S."/>
            <person name="Shirouzu T."/>
            <person name="Yoshinaga Y."/>
            <person name="Martin F.M."/>
            <person name="Grigoriev I.V."/>
            <person name="Hibbett D.S."/>
        </authorList>
    </citation>
    <scope>NUCLEOTIDE SEQUENCE [LARGE SCALE GENOMIC DNA]</scope>
    <source>
        <strain evidence="7 8">HHB12029</strain>
    </source>
</reference>
<dbReference type="InterPro" id="IPR030456">
    <property type="entry name" value="TF_fork_head_CS_2"/>
</dbReference>
<gene>
    <name evidence="7" type="ORF">EXIGLDRAFT_631433</name>
</gene>
<dbReference type="PANTHER" id="PTHR46078">
    <property type="entry name" value="FORKHEAD BOX PROTEIN J2 FAMILY MEMBER"/>
    <property type="match status" value="1"/>
</dbReference>
<evidence type="ECO:0000313" key="8">
    <source>
        <dbReference type="Proteomes" id="UP000077266"/>
    </source>
</evidence>
<keyword evidence="3" id="KW-0804">Transcription</keyword>
<dbReference type="InterPro" id="IPR045912">
    <property type="entry name" value="FOXJ2/3-like"/>
</dbReference>
<dbReference type="Gene3D" id="1.10.10.10">
    <property type="entry name" value="Winged helix-like DNA-binding domain superfamily/Winged helix DNA-binding domain"/>
    <property type="match status" value="1"/>
</dbReference>
<keyword evidence="1" id="KW-0805">Transcription regulation</keyword>
<evidence type="ECO:0000259" key="6">
    <source>
        <dbReference type="PROSITE" id="PS50039"/>
    </source>
</evidence>
<dbReference type="EMBL" id="KV426569">
    <property type="protein sequence ID" value="KZV79760.1"/>
    <property type="molecule type" value="Genomic_DNA"/>
</dbReference>
<dbReference type="Proteomes" id="UP000077266">
    <property type="component" value="Unassembled WGS sequence"/>
</dbReference>
<accession>A0A165B3K6</accession>
<dbReference type="GO" id="GO:0000978">
    <property type="term" value="F:RNA polymerase II cis-regulatory region sequence-specific DNA binding"/>
    <property type="evidence" value="ECO:0007669"/>
    <property type="project" value="TreeGrafter"/>
</dbReference>
<evidence type="ECO:0000256" key="3">
    <source>
        <dbReference type="ARBA" id="ARBA00023163"/>
    </source>
</evidence>
<dbReference type="AlphaFoldDB" id="A0A165B3K6"/>
<evidence type="ECO:0000313" key="7">
    <source>
        <dbReference type="EMBL" id="KZV79760.1"/>
    </source>
</evidence>
<dbReference type="PRINTS" id="PR00053">
    <property type="entry name" value="FORKHEAD"/>
</dbReference>
<dbReference type="PANTHER" id="PTHR46078:SF2">
    <property type="entry name" value="FORK-HEAD DOMAIN-CONTAINING PROTEIN"/>
    <property type="match status" value="1"/>
</dbReference>
<dbReference type="InParanoid" id="A0A165B3K6"/>
<name>A0A165B3K6_EXIGL</name>
<dbReference type="STRING" id="1314781.A0A165B3K6"/>
<sequence length="96" mass="11033">MPFDSVQSLHDLRDTDGKPRYPYPVLIRAAILSSPERKLRLQEIYAAIENKYPYYKTAGEGWKNSIRHNLSLIKAFKKVARAHNEPGKGGYWTVSL</sequence>